<accession>A0A1H1M6C9</accession>
<reference evidence="2 3" key="1">
    <citation type="submission" date="2016-10" db="EMBL/GenBank/DDBJ databases">
        <authorList>
            <person name="de Groot N.N."/>
        </authorList>
    </citation>
    <scope>NUCLEOTIDE SEQUENCE [LARGE SCALE GENOMIC DNA]</scope>
    <source>
        <strain evidence="2 3">DSM 21800</strain>
    </source>
</reference>
<feature type="transmembrane region" description="Helical" evidence="1">
    <location>
        <begin position="64"/>
        <end position="84"/>
    </location>
</feature>
<keyword evidence="1" id="KW-1133">Transmembrane helix</keyword>
<dbReference type="AlphaFoldDB" id="A0A1H1M6C9"/>
<keyword evidence="3" id="KW-1185">Reference proteome</keyword>
<gene>
    <name evidence="2" type="ORF">SAMN04489812_0018</name>
</gene>
<sequence length="104" mass="11154">MSPHLVNSNGTQPLSPQDYSRGLMYRAMAGGAILVIGIVPLVLAGGDGMWSWFAEPLIGDLSRAIGWLILMAAIEATLIVSYVLRSAPRVRAWNQQHGSTCSTT</sequence>
<proteinExistence type="predicted"/>
<keyword evidence="1" id="KW-0472">Membrane</keyword>
<protein>
    <submittedName>
        <fullName evidence="2">Uncharacterized protein</fullName>
    </submittedName>
</protein>
<dbReference type="RefSeq" id="WP_091517928.1">
    <property type="nucleotide sequence ID" value="NZ_LT629772.1"/>
</dbReference>
<keyword evidence="1" id="KW-0812">Transmembrane</keyword>
<evidence type="ECO:0000313" key="2">
    <source>
        <dbReference type="EMBL" id="SDR82316.1"/>
    </source>
</evidence>
<feature type="transmembrane region" description="Helical" evidence="1">
    <location>
        <begin position="23"/>
        <end position="44"/>
    </location>
</feature>
<evidence type="ECO:0000313" key="3">
    <source>
        <dbReference type="Proteomes" id="UP000199103"/>
    </source>
</evidence>
<organism evidence="2 3">
    <name type="scientific">Microlunatus soli</name>
    <dbReference type="NCBI Taxonomy" id="630515"/>
    <lineage>
        <taxon>Bacteria</taxon>
        <taxon>Bacillati</taxon>
        <taxon>Actinomycetota</taxon>
        <taxon>Actinomycetes</taxon>
        <taxon>Propionibacteriales</taxon>
        <taxon>Propionibacteriaceae</taxon>
        <taxon>Microlunatus</taxon>
    </lineage>
</organism>
<dbReference type="STRING" id="630515.SAMN04489812_0018"/>
<dbReference type="EMBL" id="LT629772">
    <property type="protein sequence ID" value="SDR82316.1"/>
    <property type="molecule type" value="Genomic_DNA"/>
</dbReference>
<name>A0A1H1M6C9_9ACTN</name>
<dbReference type="Proteomes" id="UP000199103">
    <property type="component" value="Chromosome I"/>
</dbReference>
<evidence type="ECO:0000256" key="1">
    <source>
        <dbReference type="SAM" id="Phobius"/>
    </source>
</evidence>